<keyword evidence="2" id="KW-0732">Signal</keyword>
<keyword evidence="1" id="KW-0812">Transmembrane</keyword>
<organism evidence="3 4">
    <name type="scientific">Nocardia aurantia</name>
    <dbReference type="NCBI Taxonomy" id="2585199"/>
    <lineage>
        <taxon>Bacteria</taxon>
        <taxon>Bacillati</taxon>
        <taxon>Actinomycetota</taxon>
        <taxon>Actinomycetes</taxon>
        <taxon>Mycobacteriales</taxon>
        <taxon>Nocardiaceae</taxon>
        <taxon>Nocardia</taxon>
    </lineage>
</organism>
<comment type="caution">
    <text evidence="3">The sequence shown here is derived from an EMBL/GenBank/DDBJ whole genome shotgun (WGS) entry which is preliminary data.</text>
</comment>
<gene>
    <name evidence="3" type="ORF">NRB56_29750</name>
</gene>
<feature type="signal peptide" evidence="2">
    <location>
        <begin position="1"/>
        <end position="23"/>
    </location>
</feature>
<feature type="transmembrane region" description="Helical" evidence="1">
    <location>
        <begin position="267"/>
        <end position="287"/>
    </location>
</feature>
<name>A0A7K0DPT5_9NOCA</name>
<feature type="transmembrane region" description="Helical" evidence="1">
    <location>
        <begin position="327"/>
        <end position="356"/>
    </location>
</feature>
<feature type="transmembrane region" description="Helical" evidence="1">
    <location>
        <begin position="362"/>
        <end position="380"/>
    </location>
</feature>
<evidence type="ECO:0000256" key="1">
    <source>
        <dbReference type="SAM" id="Phobius"/>
    </source>
</evidence>
<feature type="transmembrane region" description="Helical" evidence="1">
    <location>
        <begin position="293"/>
        <end position="315"/>
    </location>
</feature>
<protein>
    <submittedName>
        <fullName evidence="3">Uncharacterized protein</fullName>
    </submittedName>
</protein>
<dbReference type="Proteomes" id="UP000431401">
    <property type="component" value="Unassembled WGS sequence"/>
</dbReference>
<accession>A0A7K0DPT5</accession>
<keyword evidence="1" id="KW-1133">Transmembrane helix</keyword>
<dbReference type="RefSeq" id="WP_194290860.1">
    <property type="nucleotide sequence ID" value="NZ_WEGI01000006.1"/>
</dbReference>
<keyword evidence="4" id="KW-1185">Reference proteome</keyword>
<dbReference type="AlphaFoldDB" id="A0A7K0DPT5"/>
<proteinExistence type="predicted"/>
<evidence type="ECO:0000313" key="4">
    <source>
        <dbReference type="Proteomes" id="UP000431401"/>
    </source>
</evidence>
<feature type="chain" id="PRO_5029666966" evidence="2">
    <location>
        <begin position="24"/>
        <end position="762"/>
    </location>
</feature>
<evidence type="ECO:0000313" key="3">
    <source>
        <dbReference type="EMBL" id="MQY27392.1"/>
    </source>
</evidence>
<feature type="transmembrane region" description="Helical" evidence="1">
    <location>
        <begin position="202"/>
        <end position="225"/>
    </location>
</feature>
<evidence type="ECO:0000256" key="2">
    <source>
        <dbReference type="SAM" id="SignalP"/>
    </source>
</evidence>
<dbReference type="EMBL" id="WEGI01000006">
    <property type="protein sequence ID" value="MQY27392.1"/>
    <property type="molecule type" value="Genomic_DNA"/>
</dbReference>
<keyword evidence="1" id="KW-0472">Membrane</keyword>
<reference evidence="3 4" key="1">
    <citation type="submission" date="2019-10" db="EMBL/GenBank/DDBJ databases">
        <title>Nocardia macrotermitis sp. nov. and Nocardia aurantia sp. nov., isolated from the gut of fungus growing-termite Macrotermes natalensis.</title>
        <authorList>
            <person name="Benndorf R."/>
            <person name="Schwitalla J."/>
            <person name="Martin K."/>
            <person name="De Beer W."/>
            <person name="Kaster A.-K."/>
            <person name="Vollmers J."/>
            <person name="Poulsen M."/>
            <person name="Beemelmanns C."/>
        </authorList>
    </citation>
    <scope>NUCLEOTIDE SEQUENCE [LARGE SCALE GENOMIC DNA]</scope>
    <source>
        <strain evidence="3 4">RB56</strain>
    </source>
</reference>
<sequence>MRRVWTVGLLVALLLSLAGIAAAAPGPTAGSPDLKPMLLDEAAVSQSLGFRQTKDRALDIAQVLGATRVDEQRLGDNVRQGHDRYFESERNEFELHIRLIEFSNHYWADRMRAAGNRAPGPAFPADTHLIAGTEDGRPTVIASSVMGRIEVIVYIAANSAAVADESRQEDIVATTLIAQLAAIPVLPDLTSTTRVDVTDLRIGLIVLQIVLIPLLGAGMATAATLRDRGSLERILRTRPEPESAGRSPVHDLSSAAARLRRRGRIRVGSQLLIAMVLSVVELVLHIWASAPALLGLAIAPGIVAVVVVMDLLIAARRPDPLPFQRTSIVPAAIGIVGSLAIIYAANFFLFAAIAVVVLTRSAGYWVMAAVLVLVGWRILTRTSGPYRFAKRLAGSSIAAAQRDDHKPRVFVLRSFQDDALTLRMRRTIRHNPIELASTQPYERFEELLAWSMWQFGPVWTVGRPGTNLAPLGAAREYHRDDNWQLAVESEIRFARIIVFVVGRSPALMWEVATARRCRALSKCLFVFPPLSGTELHARLVVLAAALDMSPDYFTHPAATGRYLLGMYIGDDGRPVLLTGDGRDDSAYQTLFSAAGNILVQRDSLHLSAVATDLRAPRPADVSAQLVRYDPQRLPPGPPDAKANLRYILDSLYWRLRSRTGETGGAETVVAARAAIYRYIQQDRYGAIYDWHLAPRSRKAVPRWSWIEQNRAHNAGRDFSGPEHVIATVRHGTATALITAHDGTPTPPQRFVNVRGRWLIEAH</sequence>